<organism evidence="4">
    <name type="scientific">Brachypodium distachyon</name>
    <name type="common">Purple false brome</name>
    <name type="synonym">Trachynia distachya</name>
    <dbReference type="NCBI Taxonomy" id="15368"/>
    <lineage>
        <taxon>Eukaryota</taxon>
        <taxon>Viridiplantae</taxon>
        <taxon>Streptophyta</taxon>
        <taxon>Embryophyta</taxon>
        <taxon>Tracheophyta</taxon>
        <taxon>Spermatophyta</taxon>
        <taxon>Magnoliopsida</taxon>
        <taxon>Liliopsida</taxon>
        <taxon>Poales</taxon>
        <taxon>Poaceae</taxon>
        <taxon>BOP clade</taxon>
        <taxon>Pooideae</taxon>
        <taxon>Stipodae</taxon>
        <taxon>Brachypodieae</taxon>
        <taxon>Brachypodium</taxon>
    </lineage>
</organism>
<dbReference type="EnsemblPlants" id="KQJ98181">
    <property type="protein sequence ID" value="KQJ98181"/>
    <property type="gene ID" value="BRADI_3g35320v3"/>
</dbReference>
<dbReference type="AlphaFoldDB" id="I1I6V1"/>
<proteinExistence type="predicted"/>
<protein>
    <submittedName>
        <fullName evidence="3 4">Uncharacterized protein</fullName>
    </submittedName>
</protein>
<dbReference type="EMBL" id="CM000882">
    <property type="protein sequence ID" value="KQJ98183.1"/>
    <property type="molecule type" value="Genomic_DNA"/>
</dbReference>
<dbReference type="ExpressionAtlas" id="I1I6V1">
    <property type="expression patterns" value="baseline"/>
</dbReference>
<reference evidence="4" key="3">
    <citation type="submission" date="2018-08" db="UniProtKB">
        <authorList>
            <consortium name="EnsemblPlants"/>
        </authorList>
    </citation>
    <scope>IDENTIFICATION</scope>
    <source>
        <strain evidence="4">cv. Bd21</strain>
    </source>
</reference>
<accession>I1I6V1</accession>
<evidence type="ECO:0000256" key="1">
    <source>
        <dbReference type="SAM" id="MobiDB-lite"/>
    </source>
</evidence>
<evidence type="ECO:0000313" key="5">
    <source>
        <dbReference type="Proteomes" id="UP000008810"/>
    </source>
</evidence>
<dbReference type="HOGENOM" id="CLU_050145_1_0_1"/>
<dbReference type="Gramene" id="KQJ98183">
    <property type="protein sequence ID" value="KQJ98183"/>
    <property type="gene ID" value="BRADI_3g35320v3"/>
</dbReference>
<feature type="transmembrane region" description="Helical" evidence="2">
    <location>
        <begin position="451"/>
        <end position="479"/>
    </location>
</feature>
<dbReference type="EMBL" id="CM000882">
    <property type="protein sequence ID" value="KQJ98181.1"/>
    <property type="molecule type" value="Genomic_DNA"/>
</dbReference>
<feature type="region of interest" description="Disordered" evidence="1">
    <location>
        <begin position="133"/>
        <end position="153"/>
    </location>
</feature>
<sequence length="482" mass="54465">MAAAEARAAWQRAANRCMVQEDRKRAPKLACCPLSSEQHGTNNGNSTTSEGRPISNFVPLSCNPINSNLPQDIRWRFQLQPNFRVQKDLASEQRCFLGREIGEKEVEDSGPMSKHEEPLLRGTVINNPEKGEDVFEPPSMNSTDFVKHSSETGSEERKTIVGYSQVPLKCRGNVSISDCLCDDKKFQDFRSSCPPPLKNQQKVNSNIDVSWKEGEKAQPWWQITDENELASLVAEKAMQHIENCDLPRPAQVVRVHGTEYNQENMGEYEGSSCSAGRVSHSYPGQSEHIQFSYNSTDEFGLSNDAVWQEQKRNNTYSGAQVFSRSNHTAPESKQMPLNPSERAQLLEALRHSQTRAREAEMAAKEAHSDKDDAITLLLQQASHLFACKQWLKLLQLENICLQLKHKRNRHQIAALMKELPWLSLNEKPAPKEERKDWTGRKGRRRQKKRGCFCDAILFAFGLGLAGAGLLLGWTLGWLLPKL</sequence>
<dbReference type="Proteomes" id="UP000008810">
    <property type="component" value="Chromosome 3"/>
</dbReference>
<name>I1I6V1_BRADI</name>
<keyword evidence="2" id="KW-0812">Transmembrane</keyword>
<reference evidence="3" key="2">
    <citation type="submission" date="2017-06" db="EMBL/GenBank/DDBJ databases">
        <title>WGS assembly of Brachypodium distachyon.</title>
        <authorList>
            <consortium name="The International Brachypodium Initiative"/>
            <person name="Lucas S."/>
            <person name="Harmon-Smith M."/>
            <person name="Lail K."/>
            <person name="Tice H."/>
            <person name="Grimwood J."/>
            <person name="Bruce D."/>
            <person name="Barry K."/>
            <person name="Shu S."/>
            <person name="Lindquist E."/>
            <person name="Wang M."/>
            <person name="Pitluck S."/>
            <person name="Vogel J.P."/>
            <person name="Garvin D.F."/>
            <person name="Mockler T.C."/>
            <person name="Schmutz J."/>
            <person name="Rokhsar D."/>
            <person name="Bevan M.W."/>
        </authorList>
    </citation>
    <scope>NUCLEOTIDE SEQUENCE</scope>
    <source>
        <strain evidence="3">Bd21</strain>
    </source>
</reference>
<dbReference type="STRING" id="15368.I1I6V1"/>
<keyword evidence="2" id="KW-0472">Membrane</keyword>
<reference evidence="3 4" key="1">
    <citation type="journal article" date="2010" name="Nature">
        <title>Genome sequencing and analysis of the model grass Brachypodium distachyon.</title>
        <authorList>
            <consortium name="International Brachypodium Initiative"/>
        </authorList>
    </citation>
    <scope>NUCLEOTIDE SEQUENCE [LARGE SCALE GENOMIC DNA]</scope>
    <source>
        <strain evidence="3">Bd21</strain>
        <strain evidence="4">cv. Bd21</strain>
    </source>
</reference>
<dbReference type="OrthoDB" id="1920951at2759"/>
<dbReference type="KEGG" id="bdi:100831357"/>
<dbReference type="EnsemblPlants" id="KQJ98183">
    <property type="protein sequence ID" value="KQJ98183"/>
    <property type="gene ID" value="BRADI_3g35320v3"/>
</dbReference>
<evidence type="ECO:0000313" key="4">
    <source>
        <dbReference type="EnsemblPlants" id="KQJ98183"/>
    </source>
</evidence>
<evidence type="ECO:0000313" key="3">
    <source>
        <dbReference type="EMBL" id="KQJ98180.1"/>
    </source>
</evidence>
<dbReference type="eggNOG" id="ENOG502R08M">
    <property type="taxonomic scope" value="Eukaryota"/>
</dbReference>
<dbReference type="OMA" id="EFWYSDD"/>
<dbReference type="PANTHER" id="PTHR33868">
    <property type="entry name" value="EXPRESSED PROTEIN"/>
    <property type="match status" value="1"/>
</dbReference>
<dbReference type="Gramene" id="KQJ98180">
    <property type="protein sequence ID" value="KQJ98180"/>
    <property type="gene ID" value="BRADI_3g35320v3"/>
</dbReference>
<dbReference type="PANTHER" id="PTHR33868:SF17">
    <property type="entry name" value="OS08G0400300 PROTEIN"/>
    <property type="match status" value="1"/>
</dbReference>
<keyword evidence="2" id="KW-1133">Transmembrane helix</keyword>
<gene>
    <name evidence="4" type="primary">LOC100831357</name>
    <name evidence="3" type="ORF">BRADI_3g35320v3</name>
</gene>
<dbReference type="EMBL" id="CM000882">
    <property type="protein sequence ID" value="KQJ98180.1"/>
    <property type="molecule type" value="Genomic_DNA"/>
</dbReference>
<dbReference type="EnsemblPlants" id="KQJ98180">
    <property type="protein sequence ID" value="KQJ98180"/>
    <property type="gene ID" value="BRADI_3g35320v3"/>
</dbReference>
<dbReference type="Gramene" id="KQJ98181">
    <property type="protein sequence ID" value="KQJ98181"/>
    <property type="gene ID" value="BRADI_3g35320v3"/>
</dbReference>
<dbReference type="GeneID" id="100831357"/>
<dbReference type="RefSeq" id="XP_024317567.1">
    <property type="nucleotide sequence ID" value="XM_024461799.1"/>
</dbReference>
<dbReference type="RefSeq" id="XP_003574449.1">
    <property type="nucleotide sequence ID" value="XM_003574401.4"/>
</dbReference>
<evidence type="ECO:0000256" key="2">
    <source>
        <dbReference type="SAM" id="Phobius"/>
    </source>
</evidence>
<keyword evidence="5" id="KW-1185">Reference proteome</keyword>